<dbReference type="OrthoDB" id="4953021at2759"/>
<name>A0A8H5X0B2_FUSHE</name>
<protein>
    <submittedName>
        <fullName evidence="2">Uncharacterized protein</fullName>
    </submittedName>
</protein>
<feature type="compositionally biased region" description="Polar residues" evidence="1">
    <location>
        <begin position="87"/>
        <end position="111"/>
    </location>
</feature>
<keyword evidence="3" id="KW-1185">Reference proteome</keyword>
<comment type="caution">
    <text evidence="2">The sequence shown here is derived from an EMBL/GenBank/DDBJ whole genome shotgun (WGS) entry which is preliminary data.</text>
</comment>
<feature type="compositionally biased region" description="Basic residues" evidence="1">
    <location>
        <begin position="363"/>
        <end position="372"/>
    </location>
</feature>
<organism evidence="2 3">
    <name type="scientific">Fusarium heterosporum</name>
    <dbReference type="NCBI Taxonomy" id="42747"/>
    <lineage>
        <taxon>Eukaryota</taxon>
        <taxon>Fungi</taxon>
        <taxon>Dikarya</taxon>
        <taxon>Ascomycota</taxon>
        <taxon>Pezizomycotina</taxon>
        <taxon>Sordariomycetes</taxon>
        <taxon>Hypocreomycetidae</taxon>
        <taxon>Hypocreales</taxon>
        <taxon>Nectriaceae</taxon>
        <taxon>Fusarium</taxon>
        <taxon>Fusarium heterosporum species complex</taxon>
    </lineage>
</organism>
<feature type="compositionally biased region" description="Basic residues" evidence="1">
    <location>
        <begin position="424"/>
        <end position="433"/>
    </location>
</feature>
<dbReference type="Proteomes" id="UP000567885">
    <property type="component" value="Unassembled WGS sequence"/>
</dbReference>
<feature type="region of interest" description="Disordered" evidence="1">
    <location>
        <begin position="233"/>
        <end position="398"/>
    </location>
</feature>
<feature type="region of interest" description="Disordered" evidence="1">
    <location>
        <begin position="413"/>
        <end position="634"/>
    </location>
</feature>
<gene>
    <name evidence="2" type="ORF">FHETE_1651</name>
</gene>
<feature type="compositionally biased region" description="Basic and acidic residues" evidence="1">
    <location>
        <begin position="584"/>
        <end position="597"/>
    </location>
</feature>
<feature type="compositionally biased region" description="Basic and acidic residues" evidence="1">
    <location>
        <begin position="610"/>
        <end position="620"/>
    </location>
</feature>
<feature type="compositionally biased region" description="Low complexity" evidence="1">
    <location>
        <begin position="170"/>
        <end position="181"/>
    </location>
</feature>
<feature type="compositionally biased region" description="Low complexity" evidence="1">
    <location>
        <begin position="523"/>
        <end position="533"/>
    </location>
</feature>
<feature type="compositionally biased region" description="Polar residues" evidence="1">
    <location>
        <begin position="1"/>
        <end position="34"/>
    </location>
</feature>
<feature type="compositionally biased region" description="Polar residues" evidence="1">
    <location>
        <begin position="51"/>
        <end position="67"/>
    </location>
</feature>
<evidence type="ECO:0000313" key="3">
    <source>
        <dbReference type="Proteomes" id="UP000567885"/>
    </source>
</evidence>
<feature type="compositionally biased region" description="Basic and acidic residues" evidence="1">
    <location>
        <begin position="290"/>
        <end position="300"/>
    </location>
</feature>
<sequence length="739" mass="81831">MGGQMNTRFSQRTRPRQQSTGFGELETTPTSRHLQSPHRGQPQKSKLGLPNQDSNPEAQNARLQSRTLADEFENSLNDADVARLASLNESVPSAQPHQDFSWSEGGSTHRSSPVREDEQNLSENQELAIDEFSSPKSGPGKLPNTQPLPSQPLTRRLAGEITFVDFSETASSARRSSPYYSQVAGSQAAVDETWNITENTTLPVLPSEIPESLQIPDLLLPPYLETMGHLPEDELYDATPPRSSTDHPADSSSKGQRVIYDNPQQSQDPKKLEQPQTLEVKRNSGKRYKGTRDSLTKFLEDELGPPDQEREGEEEEKASSSPPERTAKRRVPGRNKQQAEEILEEENVTPAAGKPKAIGPGAKGKKRGKQRAKPPIPFDEETQQVKDIPQQDRVKEPKRMTIVRNLRESYAASVSPIATSVKKASPRANRKVIAKPAGRTTRRSGLRSAVNQEDSDTTGKVHKQDTSITLATQVVTEPPPTVERITRAHDKKEKSFTSKPRGRTNIPETRDETQELTQEPIVLSSDPDSSPLSEDNSAIPVERLRPSNAAPPEKLELPVGSIPQLEPSDSVYHDEEQSFASPPKRPEPSYLQHHERNQPVIQKKTLTIRPDPKDLAEGHSPRNRISQPIRIGPGEVLSARDANSLIQRDTSRVNAPKRSAMTTEPVLDVCQPVRKARKLSRSFSISQAGSPLPVETLSSQLVDEAIPYDMEGVEYATAVENGKQKAGPRRSYRLRTLAD</sequence>
<feature type="compositionally biased region" description="Low complexity" evidence="1">
    <location>
        <begin position="350"/>
        <end position="360"/>
    </location>
</feature>
<dbReference type="AlphaFoldDB" id="A0A8H5X0B2"/>
<feature type="compositionally biased region" description="Polar residues" evidence="1">
    <location>
        <begin position="143"/>
        <end position="153"/>
    </location>
</feature>
<proteinExistence type="predicted"/>
<accession>A0A8H5X0B2</accession>
<feature type="compositionally biased region" description="Basic and acidic residues" evidence="1">
    <location>
        <begin position="484"/>
        <end position="496"/>
    </location>
</feature>
<evidence type="ECO:0000313" key="2">
    <source>
        <dbReference type="EMBL" id="KAF5677600.1"/>
    </source>
</evidence>
<evidence type="ECO:0000256" key="1">
    <source>
        <dbReference type="SAM" id="MobiDB-lite"/>
    </source>
</evidence>
<dbReference type="EMBL" id="JAAGWQ010000025">
    <property type="protein sequence ID" value="KAF5677600.1"/>
    <property type="molecule type" value="Genomic_DNA"/>
</dbReference>
<feature type="region of interest" description="Disordered" evidence="1">
    <location>
        <begin position="1"/>
        <end position="74"/>
    </location>
</feature>
<feature type="compositionally biased region" description="Basic and acidic residues" evidence="1">
    <location>
        <begin position="389"/>
        <end position="398"/>
    </location>
</feature>
<feature type="region of interest" description="Disordered" evidence="1">
    <location>
        <begin position="168"/>
        <end position="191"/>
    </location>
</feature>
<reference evidence="2 3" key="1">
    <citation type="submission" date="2020-05" db="EMBL/GenBank/DDBJ databases">
        <title>Identification and distribution of gene clusters putatively required for synthesis of sphingolipid metabolism inhibitors in phylogenetically diverse species of the filamentous fungus Fusarium.</title>
        <authorList>
            <person name="Kim H.-S."/>
            <person name="Busman M."/>
            <person name="Brown D.W."/>
            <person name="Divon H."/>
            <person name="Uhlig S."/>
            <person name="Proctor R.H."/>
        </authorList>
    </citation>
    <scope>NUCLEOTIDE SEQUENCE [LARGE SCALE GENOMIC DNA]</scope>
    <source>
        <strain evidence="2 3">NRRL 20693</strain>
    </source>
</reference>
<feature type="compositionally biased region" description="Polar residues" evidence="1">
    <location>
        <begin position="466"/>
        <end position="475"/>
    </location>
</feature>
<feature type="region of interest" description="Disordered" evidence="1">
    <location>
        <begin position="87"/>
        <end position="156"/>
    </location>
</feature>